<dbReference type="InterPro" id="IPR044992">
    <property type="entry name" value="ChyE-like"/>
</dbReference>
<accession>A0A0M8MGJ2</accession>
<dbReference type="GO" id="GO:0005829">
    <property type="term" value="C:cytosol"/>
    <property type="evidence" value="ECO:0007669"/>
    <property type="project" value="TreeGrafter"/>
</dbReference>
<evidence type="ECO:0000313" key="1">
    <source>
        <dbReference type="EMBL" id="KOS12016.1"/>
    </source>
</evidence>
<dbReference type="CDD" id="cd01741">
    <property type="entry name" value="GATase1_1"/>
    <property type="match status" value="1"/>
</dbReference>
<proteinExistence type="predicted"/>
<gene>
    <name evidence="1" type="ORF">XI38_00910</name>
</gene>
<dbReference type="Proteomes" id="UP000037737">
    <property type="component" value="Unassembled WGS sequence"/>
</dbReference>
<dbReference type="InterPro" id="IPR029062">
    <property type="entry name" value="Class_I_gatase-like"/>
</dbReference>
<dbReference type="PROSITE" id="PS51273">
    <property type="entry name" value="GATASE_TYPE_1"/>
    <property type="match status" value="1"/>
</dbReference>
<dbReference type="AlphaFoldDB" id="A0A0M8MGJ2"/>
<reference evidence="1" key="1">
    <citation type="submission" date="2015-04" db="EMBL/GenBank/DDBJ databases">
        <title>Complete genome sequence of Microbacterium chocolatum SIT 101, a bacterium enantioselectively hydrolyzing mesomeric diesters.</title>
        <authorList>
            <person name="Li X."/>
            <person name="Xu Y."/>
        </authorList>
    </citation>
    <scope>NUCLEOTIDE SEQUENCE [LARGE SCALE GENOMIC DNA]</scope>
    <source>
        <strain evidence="1">SIT 101</strain>
    </source>
</reference>
<dbReference type="EMBL" id="LAVO01000001">
    <property type="protein sequence ID" value="KOS12016.1"/>
    <property type="molecule type" value="Genomic_DNA"/>
</dbReference>
<name>A0A0M8MGJ2_9MICO</name>
<dbReference type="PANTHER" id="PTHR42695">
    <property type="entry name" value="GLUTAMINE AMIDOTRANSFERASE YLR126C-RELATED"/>
    <property type="match status" value="1"/>
</dbReference>
<dbReference type="KEGG" id="mcw:A8L33_05375"/>
<dbReference type="Gene3D" id="3.40.50.880">
    <property type="match status" value="1"/>
</dbReference>
<organism evidence="1 2">
    <name type="scientific">Microbacterium aurantiacum</name>
    <dbReference type="NCBI Taxonomy" id="162393"/>
    <lineage>
        <taxon>Bacteria</taxon>
        <taxon>Bacillati</taxon>
        <taxon>Actinomycetota</taxon>
        <taxon>Actinomycetes</taxon>
        <taxon>Micrococcales</taxon>
        <taxon>Microbacteriaceae</taxon>
        <taxon>Microbacterium</taxon>
    </lineage>
</organism>
<evidence type="ECO:0000313" key="2">
    <source>
        <dbReference type="Proteomes" id="UP000037737"/>
    </source>
</evidence>
<dbReference type="PATRIC" id="fig|84292.3.peg.192"/>
<dbReference type="SUPFAM" id="SSF52317">
    <property type="entry name" value="Class I glutamine amidotransferase-like"/>
    <property type="match status" value="1"/>
</dbReference>
<dbReference type="PANTHER" id="PTHR42695:SF5">
    <property type="entry name" value="GLUTAMINE AMIDOTRANSFERASE YLR126C-RELATED"/>
    <property type="match status" value="1"/>
</dbReference>
<sequence>MTSAKLLYVCVRPQADAAAAEYESFRSAMRLPPEHLDRVDLVRELLPEDAVDRYAGFVVGGSPYNVADPEETKTEQQRAVEAGLEHLAQAAADARLAGMFTCFGIGVVTRLLGGDVTRAYPEGTGPVAVEVTDAGRRDPLFGPLATRFTALTAHKEGTGAPPPDAVLLATGEACPVQAYRVGSHLYATQFHPEPTPADFVERMKVYRNDGYFDADAFDATADRVLAASVTEPLRLLHAFAKAFGEA</sequence>
<comment type="caution">
    <text evidence="1">The sequence shown here is derived from an EMBL/GenBank/DDBJ whole genome shotgun (WGS) entry which is preliminary data.</text>
</comment>
<protein>
    <submittedName>
        <fullName evidence="1">GMP synthase</fullName>
    </submittedName>
</protein>
<keyword evidence="2" id="KW-1185">Reference proteome</keyword>
<dbReference type="OrthoDB" id="5196541at2"/>